<dbReference type="Proteomes" id="UP000789525">
    <property type="component" value="Unassembled WGS sequence"/>
</dbReference>
<organism evidence="1 2">
    <name type="scientific">Acaulospora colombiana</name>
    <dbReference type="NCBI Taxonomy" id="27376"/>
    <lineage>
        <taxon>Eukaryota</taxon>
        <taxon>Fungi</taxon>
        <taxon>Fungi incertae sedis</taxon>
        <taxon>Mucoromycota</taxon>
        <taxon>Glomeromycotina</taxon>
        <taxon>Glomeromycetes</taxon>
        <taxon>Diversisporales</taxon>
        <taxon>Acaulosporaceae</taxon>
        <taxon>Acaulospora</taxon>
    </lineage>
</organism>
<keyword evidence="2" id="KW-1185">Reference proteome</keyword>
<name>A0ACA9KVL7_9GLOM</name>
<comment type="caution">
    <text evidence="1">The sequence shown here is derived from an EMBL/GenBank/DDBJ whole genome shotgun (WGS) entry which is preliminary data.</text>
</comment>
<dbReference type="EMBL" id="CAJVPT010003496">
    <property type="protein sequence ID" value="CAG8496493.1"/>
    <property type="molecule type" value="Genomic_DNA"/>
</dbReference>
<protein>
    <submittedName>
        <fullName evidence="1">12911_t:CDS:1</fullName>
    </submittedName>
</protein>
<sequence length="639" mass="73120">MDNIVNSYIREIEGYLNNKRIMCEAEGRRDFIPLIDRTVQMVRSIKYPLAPETTSSMNVNEQGKSSSQHTFERPPEKMYHYAEGEAIDCAICIEQVEAKHAQVEKYVKQPRTWEHPLSSPPTPQNLSEPNDMPHPGELDFANFQRVLVFKVILNFEGVLQVVNSIFGGRLNLGHPFRNDNGAEEDFFDNEDNSDDVSDVDQVDYEPRFEGVHDHLENYDSDSDDESNSSEEDLEYDQNNSHRYRSHRNSQYNGSTDNLSMQGRRARLVMHASNSRIDDLPDGVGNDDDQDNIDHRQQGRESRSILRERRERDASSMRSCSPSLSRHRSDPPRNNYHSYYLEREREDSRRVSSRDSEMDGTSLSRHDSSSSFIEHATQMLYERSPSYFERPISDRSRSTSTVLEELQRPNGLPQRANDLPRYDDNARRNERRNDDDPRGSTPSYVRGEEPLYNNTNRLSFMNTLPQTILNASQNSSTSTTYGTQSDSEYEFSNALYRHATTTSRLRNMYQDDSTTEEGIDSETSSSSSEHSEAEDDQDDDEVMFTGYRRCFSRQSTSSLESPIFSSSDGEDEDDAASVATTASNISPPRSGTDQHWYKPWSWYANHTTDSKSTSKTASRESTVNEVDSDATISSGDELYS</sequence>
<gene>
    <name evidence="1" type="ORF">ACOLOM_LOCUS2605</name>
</gene>
<reference evidence="1" key="1">
    <citation type="submission" date="2021-06" db="EMBL/GenBank/DDBJ databases">
        <authorList>
            <person name="Kallberg Y."/>
            <person name="Tangrot J."/>
            <person name="Rosling A."/>
        </authorList>
    </citation>
    <scope>NUCLEOTIDE SEQUENCE</scope>
    <source>
        <strain evidence="1">CL356</strain>
    </source>
</reference>
<accession>A0ACA9KVL7</accession>
<evidence type="ECO:0000313" key="2">
    <source>
        <dbReference type="Proteomes" id="UP000789525"/>
    </source>
</evidence>
<proteinExistence type="predicted"/>
<evidence type="ECO:0000313" key="1">
    <source>
        <dbReference type="EMBL" id="CAG8496493.1"/>
    </source>
</evidence>